<dbReference type="SUPFAM" id="SSF56300">
    <property type="entry name" value="Metallo-dependent phosphatases"/>
    <property type="match status" value="1"/>
</dbReference>
<dbReference type="GO" id="GO:0005737">
    <property type="term" value="C:cytoplasm"/>
    <property type="evidence" value="ECO:0007669"/>
    <property type="project" value="TreeGrafter"/>
</dbReference>
<feature type="region of interest" description="Disordered" evidence="1">
    <location>
        <begin position="102"/>
        <end position="137"/>
    </location>
</feature>
<dbReference type="RefSeq" id="WP_248668926.1">
    <property type="nucleotide sequence ID" value="NZ_JALPRX010000097.1"/>
</dbReference>
<dbReference type="GO" id="GO:0110154">
    <property type="term" value="P:RNA decapping"/>
    <property type="evidence" value="ECO:0007669"/>
    <property type="project" value="TreeGrafter"/>
</dbReference>
<dbReference type="GO" id="GO:0008803">
    <property type="term" value="F:bis(5'-nucleosyl)-tetraphosphatase (symmetrical) activity"/>
    <property type="evidence" value="ECO:0007669"/>
    <property type="project" value="TreeGrafter"/>
</dbReference>
<keyword evidence="4" id="KW-1185">Reference proteome</keyword>
<dbReference type="InterPro" id="IPR050126">
    <property type="entry name" value="Ap4A_hydrolase"/>
</dbReference>
<feature type="compositionally biased region" description="Low complexity" evidence="1">
    <location>
        <begin position="109"/>
        <end position="132"/>
    </location>
</feature>
<sequence length="278" mass="28838">MLNEQLAPATLPPGLRVYAVGDVHGCVERLAALHGQIAEDAARRPVGRAVLVHLGDYVDRGLDSAAVVQHLLGPPPAGMDAVVNLLGNHEAMMLAALPPPGAPAPAPAPAGGTPLAGPGRAGPQAGGRAEAQMGAQRGAQAEASAEIRALWLANGGRATLLSYDCDPAEPDTWQVPPAHVALLRGCALSWPAGGYLFAHAGVRPDVPLDRQSPDDLLWIREPFLSWGRPLPAVVVHGHTPEPQPSVRPHRIGIDTGAVFGGALTCLVLERDRLGFLVA</sequence>
<comment type="caution">
    <text evidence="3">The sequence shown here is derived from an EMBL/GenBank/DDBJ whole genome shotgun (WGS) entry which is preliminary data.</text>
</comment>
<dbReference type="Pfam" id="PF00149">
    <property type="entry name" value="Metallophos"/>
    <property type="match status" value="1"/>
</dbReference>
<accession>A0A9X1YD53</accession>
<gene>
    <name evidence="3" type="ORF">M0638_20800</name>
</gene>
<dbReference type="InterPro" id="IPR029052">
    <property type="entry name" value="Metallo-depent_PP-like"/>
</dbReference>
<dbReference type="GO" id="GO:0016791">
    <property type="term" value="F:phosphatase activity"/>
    <property type="evidence" value="ECO:0007669"/>
    <property type="project" value="TreeGrafter"/>
</dbReference>
<organism evidence="3 4">
    <name type="scientific">Roseomonas acroporae</name>
    <dbReference type="NCBI Taxonomy" id="2937791"/>
    <lineage>
        <taxon>Bacteria</taxon>
        <taxon>Pseudomonadati</taxon>
        <taxon>Pseudomonadota</taxon>
        <taxon>Alphaproteobacteria</taxon>
        <taxon>Acetobacterales</taxon>
        <taxon>Roseomonadaceae</taxon>
        <taxon>Roseomonas</taxon>
    </lineage>
</organism>
<dbReference type="Gene3D" id="3.60.21.10">
    <property type="match status" value="1"/>
</dbReference>
<evidence type="ECO:0000256" key="1">
    <source>
        <dbReference type="SAM" id="MobiDB-lite"/>
    </source>
</evidence>
<feature type="domain" description="Calcineurin-like phosphoesterase" evidence="2">
    <location>
        <begin position="15"/>
        <end position="153"/>
    </location>
</feature>
<dbReference type="PANTHER" id="PTHR42850">
    <property type="entry name" value="METALLOPHOSPHOESTERASE"/>
    <property type="match status" value="1"/>
</dbReference>
<evidence type="ECO:0000313" key="3">
    <source>
        <dbReference type="EMBL" id="MCK8786815.1"/>
    </source>
</evidence>
<evidence type="ECO:0000259" key="2">
    <source>
        <dbReference type="Pfam" id="PF00149"/>
    </source>
</evidence>
<name>A0A9X1YD53_9PROT</name>
<dbReference type="Proteomes" id="UP001139516">
    <property type="component" value="Unassembled WGS sequence"/>
</dbReference>
<dbReference type="EMBL" id="JALPRX010000097">
    <property type="protein sequence ID" value="MCK8786815.1"/>
    <property type="molecule type" value="Genomic_DNA"/>
</dbReference>
<proteinExistence type="predicted"/>
<dbReference type="PANTHER" id="PTHR42850:SF4">
    <property type="entry name" value="ZINC-DEPENDENT ENDOPOLYPHOSPHATASE"/>
    <property type="match status" value="1"/>
</dbReference>
<dbReference type="InterPro" id="IPR004843">
    <property type="entry name" value="Calcineurin-like_PHP"/>
</dbReference>
<dbReference type="AlphaFoldDB" id="A0A9X1YD53"/>
<evidence type="ECO:0000313" key="4">
    <source>
        <dbReference type="Proteomes" id="UP001139516"/>
    </source>
</evidence>
<protein>
    <submittedName>
        <fullName evidence="3">Metallophosphoesterase</fullName>
    </submittedName>
</protein>
<reference evidence="3" key="1">
    <citation type="submission" date="2022-04" db="EMBL/GenBank/DDBJ databases">
        <title>Roseomonas acroporae sp. nov., isolated from coral Acropora digitifera.</title>
        <authorList>
            <person name="Sun H."/>
        </authorList>
    </citation>
    <scope>NUCLEOTIDE SEQUENCE</scope>
    <source>
        <strain evidence="3">NAR14</strain>
    </source>
</reference>